<name>A0A443KE87_9RHOB</name>
<feature type="domain" description="N-acetyltransferase" evidence="1">
    <location>
        <begin position="15"/>
        <end position="167"/>
    </location>
</feature>
<dbReference type="PROSITE" id="PS51186">
    <property type="entry name" value="GNAT"/>
    <property type="match status" value="1"/>
</dbReference>
<organism evidence="2 3">
    <name type="scientific">Paenirhodobacter populi</name>
    <dbReference type="NCBI Taxonomy" id="2306993"/>
    <lineage>
        <taxon>Bacteria</taxon>
        <taxon>Pseudomonadati</taxon>
        <taxon>Pseudomonadota</taxon>
        <taxon>Alphaproteobacteria</taxon>
        <taxon>Rhodobacterales</taxon>
        <taxon>Rhodobacter group</taxon>
        <taxon>Paenirhodobacter</taxon>
    </lineage>
</organism>
<dbReference type="Gene3D" id="3.40.630.30">
    <property type="match status" value="1"/>
</dbReference>
<dbReference type="EMBL" id="SAUX01000005">
    <property type="protein sequence ID" value="RWR31137.1"/>
    <property type="molecule type" value="Genomic_DNA"/>
</dbReference>
<accession>A0A443KE87</accession>
<comment type="caution">
    <text evidence="2">The sequence shown here is derived from an EMBL/GenBank/DDBJ whole genome shotgun (WGS) entry which is preliminary data.</text>
</comment>
<dbReference type="SUPFAM" id="SSF55729">
    <property type="entry name" value="Acyl-CoA N-acyltransferases (Nat)"/>
    <property type="match status" value="1"/>
</dbReference>
<evidence type="ECO:0000313" key="2">
    <source>
        <dbReference type="EMBL" id="RWR31137.1"/>
    </source>
</evidence>
<keyword evidence="2" id="KW-0808">Transferase</keyword>
<dbReference type="InterPro" id="IPR016181">
    <property type="entry name" value="Acyl_CoA_acyltransferase"/>
</dbReference>
<dbReference type="AlphaFoldDB" id="A0A443KE87"/>
<reference evidence="2 3" key="1">
    <citation type="submission" date="2019-01" db="EMBL/GenBank/DDBJ databases">
        <title>Sinorhodobacter populi sp. nov. isolated from the symptomatic bark tissue of Populus euramericana canker.</title>
        <authorList>
            <person name="Xu G."/>
        </authorList>
    </citation>
    <scope>NUCLEOTIDE SEQUENCE [LARGE SCALE GENOMIC DNA]</scope>
    <source>
        <strain evidence="2 3">D19-10-3-21</strain>
    </source>
</reference>
<sequence length="168" mass="18663">MSLRHGHEAIINSVMPVTPFRPTDRANLAHLLASYRTWLLENTDEVAEATRLGVEIRSLKETDWQPQGYHLARAADGDVTGCIAMKLVDDTALISRFHVSRPGGGTGRLLLNYALQIAASQRVRCVELDTSIKMVAAQHLYLSLGFVDVTKEHDAPEAGVIYFRKLPR</sequence>
<dbReference type="Proteomes" id="UP000285295">
    <property type="component" value="Unassembled WGS sequence"/>
</dbReference>
<dbReference type="GO" id="GO:0016747">
    <property type="term" value="F:acyltransferase activity, transferring groups other than amino-acyl groups"/>
    <property type="evidence" value="ECO:0007669"/>
    <property type="project" value="InterPro"/>
</dbReference>
<gene>
    <name evidence="2" type="ORF">D2T31_05435</name>
</gene>
<protein>
    <submittedName>
        <fullName evidence="2">GNAT family N-acetyltransferase</fullName>
    </submittedName>
</protein>
<proteinExistence type="predicted"/>
<evidence type="ECO:0000259" key="1">
    <source>
        <dbReference type="PROSITE" id="PS51186"/>
    </source>
</evidence>
<dbReference type="RefSeq" id="WP_128236678.1">
    <property type="nucleotide sequence ID" value="NZ_SAUX01000005.1"/>
</dbReference>
<dbReference type="Pfam" id="PF00583">
    <property type="entry name" value="Acetyltransf_1"/>
    <property type="match status" value="1"/>
</dbReference>
<dbReference type="InterPro" id="IPR000182">
    <property type="entry name" value="GNAT_dom"/>
</dbReference>
<evidence type="ECO:0000313" key="3">
    <source>
        <dbReference type="Proteomes" id="UP000285295"/>
    </source>
</evidence>
<reference evidence="2 3" key="2">
    <citation type="submission" date="2019-01" db="EMBL/GenBank/DDBJ databases">
        <authorList>
            <person name="Li Y."/>
        </authorList>
    </citation>
    <scope>NUCLEOTIDE SEQUENCE [LARGE SCALE GENOMIC DNA]</scope>
    <source>
        <strain evidence="2 3">D19-10-3-21</strain>
    </source>
</reference>
<dbReference type="OrthoDB" id="2436196at2"/>